<dbReference type="GO" id="GO:0043240">
    <property type="term" value="C:Fanconi anaemia nuclear complex"/>
    <property type="evidence" value="ECO:0007669"/>
    <property type="project" value="InterPro"/>
</dbReference>
<name>A0A0B6ZJZ2_9EUPU</name>
<feature type="domain" description="Fanconi anaemia group A protein N-terminal" evidence="1">
    <location>
        <begin position="115"/>
        <end position="437"/>
    </location>
</feature>
<dbReference type="PANTHER" id="PTHR12047">
    <property type="entry name" value="FANCONI ANEMIA GROUP A PROTEIN"/>
    <property type="match status" value="1"/>
</dbReference>
<dbReference type="Pfam" id="PF15865">
    <property type="entry name" value="Fanconi_A_N"/>
    <property type="match status" value="1"/>
</dbReference>
<dbReference type="AlphaFoldDB" id="A0A0B6ZJZ2"/>
<feature type="non-terminal residue" evidence="2">
    <location>
        <position position="1"/>
    </location>
</feature>
<sequence length="438" mass="49354">QIIDSSVNSEELFHEACSLSKKVKLECDKSELLETSVESFLSVTCQDYQRRSRCGRKVDKPLPILAKEVVALSESCSQNGDPLQQQEILKLDNILMHLKSKTEDLWYNSSLFESLVTKHNLHLEIAWKLHKIGAMSMDVYMSCKLNEDQFFVDKFSQNLVAFSQGSSNSFIGRQKIISVLAEYLINQGFSEKKSTLKRSVKQILESVVRGIVELTVVEDEIPFLALPTDFLSFQGSIPTEVLKRFSIHALSCILSCKADYTVSETLRSNTNWRSVQSYITVPALYRQIFSSLDCEEVAGILLQSLDQLKINGALLFICLKTMHTSFKETSKVMNGHVKAKLSDGLDTSDHVKISTAFLLARQSAVIDSDGCLGYSEWFESTFGDLNRSPASTRPTFTCLVKFLSNLVPSESAEYLKVHIMKRPELPAKCRNLYNDYIA</sequence>
<evidence type="ECO:0000259" key="1">
    <source>
        <dbReference type="Pfam" id="PF15865"/>
    </source>
</evidence>
<dbReference type="EMBL" id="HACG01021872">
    <property type="protein sequence ID" value="CEK68737.1"/>
    <property type="molecule type" value="Transcribed_RNA"/>
</dbReference>
<accession>A0A0B6ZJZ2</accession>
<dbReference type="GO" id="GO:0036297">
    <property type="term" value="P:interstrand cross-link repair"/>
    <property type="evidence" value="ECO:0007669"/>
    <property type="project" value="InterPro"/>
</dbReference>
<dbReference type="InterPro" id="IPR031729">
    <property type="entry name" value="Fanconi_A_N"/>
</dbReference>
<proteinExistence type="predicted"/>
<feature type="non-terminal residue" evidence="2">
    <location>
        <position position="438"/>
    </location>
</feature>
<protein>
    <recommendedName>
        <fullName evidence="1">Fanconi anaemia group A protein N-terminal domain-containing protein</fullName>
    </recommendedName>
</protein>
<organism evidence="2">
    <name type="scientific">Arion vulgaris</name>
    <dbReference type="NCBI Taxonomy" id="1028688"/>
    <lineage>
        <taxon>Eukaryota</taxon>
        <taxon>Metazoa</taxon>
        <taxon>Spiralia</taxon>
        <taxon>Lophotrochozoa</taxon>
        <taxon>Mollusca</taxon>
        <taxon>Gastropoda</taxon>
        <taxon>Heterobranchia</taxon>
        <taxon>Euthyneura</taxon>
        <taxon>Panpulmonata</taxon>
        <taxon>Eupulmonata</taxon>
        <taxon>Stylommatophora</taxon>
        <taxon>Helicina</taxon>
        <taxon>Arionoidea</taxon>
        <taxon>Arionidae</taxon>
        <taxon>Arion</taxon>
    </lineage>
</organism>
<dbReference type="InterPro" id="IPR003516">
    <property type="entry name" value="FANCA"/>
</dbReference>
<evidence type="ECO:0000313" key="2">
    <source>
        <dbReference type="EMBL" id="CEK68737.1"/>
    </source>
</evidence>
<dbReference type="PANTHER" id="PTHR12047:SF2">
    <property type="entry name" value="FANCONI ANEMIA GROUP A PROTEIN"/>
    <property type="match status" value="1"/>
</dbReference>
<gene>
    <name evidence="2" type="primary">ORF67498</name>
</gene>
<reference evidence="2" key="1">
    <citation type="submission" date="2014-12" db="EMBL/GenBank/DDBJ databases">
        <title>Insight into the proteome of Arion vulgaris.</title>
        <authorList>
            <person name="Aradska J."/>
            <person name="Bulat T."/>
            <person name="Smidak R."/>
            <person name="Sarate P."/>
            <person name="Gangsoo J."/>
            <person name="Sialana F."/>
            <person name="Bilban M."/>
            <person name="Lubec G."/>
        </authorList>
    </citation>
    <scope>NUCLEOTIDE SEQUENCE</scope>
    <source>
        <tissue evidence="2">Skin</tissue>
    </source>
</reference>